<comment type="caution">
    <text evidence="1">The sequence shown here is derived from an EMBL/GenBank/DDBJ whole genome shotgun (WGS) entry which is preliminary data.</text>
</comment>
<gene>
    <name evidence="1" type="ORF">ERS075527_02230</name>
</gene>
<evidence type="ECO:0000313" key="2">
    <source>
        <dbReference type="Proteomes" id="UP000038487"/>
    </source>
</evidence>
<sequence>MSIASTAITLTVDELDAVSRSMLVHEPHSDVRPAFDWVGRGHLPPCLAYRGDRVVEFGYEVAVVVAARQGGDDVDAIRRAIKSLGPCHRQGRIHFWPRVIPAVAD</sequence>
<evidence type="ECO:0000313" key="1">
    <source>
        <dbReference type="EMBL" id="CPT28221.1"/>
    </source>
</evidence>
<proteinExistence type="predicted"/>
<dbReference type="RefSeq" id="WP_052536677.1">
    <property type="nucleotide sequence ID" value="NZ_CSUW01000004.1"/>
</dbReference>
<dbReference type="AlphaFoldDB" id="A0AB33T469"/>
<dbReference type="Proteomes" id="UP000038487">
    <property type="component" value="Unassembled WGS sequence"/>
</dbReference>
<organism evidence="1 2">
    <name type="scientific">Mycobacteroides abscessus</name>
    <dbReference type="NCBI Taxonomy" id="36809"/>
    <lineage>
        <taxon>Bacteria</taxon>
        <taxon>Bacillati</taxon>
        <taxon>Actinomycetota</taxon>
        <taxon>Actinomycetes</taxon>
        <taxon>Mycobacteriales</taxon>
        <taxon>Mycobacteriaceae</taxon>
        <taxon>Mycobacteroides</taxon>
    </lineage>
</organism>
<accession>A0AB33T469</accession>
<name>A0AB33T469_9MYCO</name>
<dbReference type="EMBL" id="CSUW01000004">
    <property type="protein sequence ID" value="CPT28221.1"/>
    <property type="molecule type" value="Genomic_DNA"/>
</dbReference>
<protein>
    <submittedName>
        <fullName evidence="1">Uncharacterized protein</fullName>
    </submittedName>
</protein>
<reference evidence="1 2" key="1">
    <citation type="submission" date="2015-03" db="EMBL/GenBank/DDBJ databases">
        <authorList>
            <consortium name="Pathogen Informatics"/>
            <person name="Murphy D."/>
        </authorList>
    </citation>
    <scope>NUCLEOTIDE SEQUENCE [LARGE SCALE GENOMIC DNA]</scope>
    <source>
        <strain evidence="1 2">PAP036</strain>
    </source>
</reference>